<dbReference type="EMBL" id="CP001810">
    <property type="protein sequence ID" value="ADL33208.1"/>
    <property type="molecule type" value="Genomic_DNA"/>
</dbReference>
<evidence type="ECO:0008006" key="3">
    <source>
        <dbReference type="Google" id="ProtNLM"/>
    </source>
</evidence>
<reference evidence="1 2" key="1">
    <citation type="journal article" date="2010" name="PLoS ONE">
        <title>The glycobiome of the rumen bacterium Butyrivibrio proteoclasticus B316(T) highlights adaptation to a polysaccharide-rich environment.</title>
        <authorList>
            <person name="Kelly W.J."/>
            <person name="Leahy S.C."/>
            <person name="Altermann E."/>
            <person name="Yeoman C.J."/>
            <person name="Dunne J.C."/>
            <person name="Kong Z."/>
            <person name="Pacheco D.M."/>
            <person name="Li D."/>
            <person name="Noel S.J."/>
            <person name="Moon C.D."/>
            <person name="Cookson A.L."/>
            <person name="Attwood G.T."/>
        </authorList>
    </citation>
    <scope>NUCLEOTIDE SEQUENCE [LARGE SCALE GENOMIC DNA]</scope>
    <source>
        <strain evidence="2">ATCC 51982 / DSM 14932 / B316</strain>
    </source>
</reference>
<dbReference type="Proteomes" id="UP000001299">
    <property type="component" value="Chromosome 1"/>
</dbReference>
<evidence type="ECO:0000313" key="2">
    <source>
        <dbReference type="Proteomes" id="UP000001299"/>
    </source>
</evidence>
<proteinExistence type="predicted"/>
<keyword evidence="2" id="KW-1185">Reference proteome</keyword>
<sequence length="339" mass="39463">MKKLFSKLPLLFLPLFIYLFVVYVNDIFNVFHYDNIRQISASSDENYIKTRYILDNPDKFNAFILGSSRVGNLPIEGLPEQYDGDSLSWYNMTYPMGCPRDNLETIKTFLNHGVDIKYVVIGIDEISMYRSYQDNSAELIYTQYQEYERSPFSFYYSYLKVKPDFALLKEALSQSEQDKLDTKLFYEYGVERSSTDLSIPEGSLNMVSSLGCGYYGPDESVESIREIVDICKDNDIELKIFTTPILETTYREAVDKGYLHYLKDVADCTEFYNFSGLNEYTTDMRFYFDASHYRPYVGILIEKCLFADTVDRDVRSFGGYVSKDNVDDLIARLEEEIVE</sequence>
<organism evidence="1 2">
    <name type="scientific">Butyrivibrio proteoclasticus (strain ATCC 51982 / DSM 14932 / B316)</name>
    <name type="common">Clostridium proteoclasticum</name>
    <dbReference type="NCBI Taxonomy" id="515622"/>
    <lineage>
        <taxon>Bacteria</taxon>
        <taxon>Bacillati</taxon>
        <taxon>Bacillota</taxon>
        <taxon>Clostridia</taxon>
        <taxon>Lachnospirales</taxon>
        <taxon>Lachnospiraceae</taxon>
        <taxon>Butyrivibrio</taxon>
    </lineage>
</organism>
<protein>
    <recommendedName>
        <fullName evidence="3">SGNH/GDSL hydrolase family protein</fullName>
    </recommendedName>
</protein>
<dbReference type="RefSeq" id="WP_013279865.1">
    <property type="nucleotide sequence ID" value="NC_014387.1"/>
</dbReference>
<dbReference type="STRING" id="515622.bpr_I0460"/>
<dbReference type="KEGG" id="bpb:bpr_I0460"/>
<dbReference type="eggNOG" id="ENOG5032WKH">
    <property type="taxonomic scope" value="Bacteria"/>
</dbReference>
<name>E0S007_BUTPB</name>
<gene>
    <name evidence="1" type="ordered locus">bpr_I0460</name>
</gene>
<dbReference type="AlphaFoldDB" id="E0S007"/>
<evidence type="ECO:0000313" key="1">
    <source>
        <dbReference type="EMBL" id="ADL33208.1"/>
    </source>
</evidence>
<accession>E0S007</accession>
<dbReference type="HOGENOM" id="CLU_805858_0_0_9"/>